<protein>
    <submittedName>
        <fullName evidence="1">Uncharacterized protein</fullName>
    </submittedName>
</protein>
<dbReference type="AlphaFoldDB" id="A0A382T8B7"/>
<gene>
    <name evidence="1" type="ORF">METZ01_LOCUS371150</name>
</gene>
<organism evidence="1">
    <name type="scientific">marine metagenome</name>
    <dbReference type="NCBI Taxonomy" id="408172"/>
    <lineage>
        <taxon>unclassified sequences</taxon>
        <taxon>metagenomes</taxon>
        <taxon>ecological metagenomes</taxon>
    </lineage>
</organism>
<reference evidence="1" key="1">
    <citation type="submission" date="2018-05" db="EMBL/GenBank/DDBJ databases">
        <authorList>
            <person name="Lanie J.A."/>
            <person name="Ng W.-L."/>
            <person name="Kazmierczak K.M."/>
            <person name="Andrzejewski T.M."/>
            <person name="Davidsen T.M."/>
            <person name="Wayne K.J."/>
            <person name="Tettelin H."/>
            <person name="Glass J.I."/>
            <person name="Rusch D."/>
            <person name="Podicherti R."/>
            <person name="Tsui H.-C.T."/>
            <person name="Winkler M.E."/>
        </authorList>
    </citation>
    <scope>NUCLEOTIDE SEQUENCE</scope>
</reference>
<dbReference type="EMBL" id="UINC01134638">
    <property type="protein sequence ID" value="SVD18296.1"/>
    <property type="molecule type" value="Genomic_DNA"/>
</dbReference>
<sequence length="90" mass="10526">MQLWVKISKEVEGAFITKISQYPQKNILCVLLLGGKNFSRWRDEADVLLNAFGKENKCEYVELFGRKGWGKVLKDLNYKEQTRLFAKEII</sequence>
<name>A0A382T8B7_9ZZZZ</name>
<accession>A0A382T8B7</accession>
<evidence type="ECO:0000313" key="1">
    <source>
        <dbReference type="EMBL" id="SVD18296.1"/>
    </source>
</evidence>
<proteinExistence type="predicted"/>